<reference evidence="1 2" key="1">
    <citation type="journal article" date="2020" name="Nat. Food">
        <title>A phased Vanilla planifolia genome enables genetic improvement of flavour and production.</title>
        <authorList>
            <person name="Hasing T."/>
            <person name="Tang H."/>
            <person name="Brym M."/>
            <person name="Khazi F."/>
            <person name="Huang T."/>
            <person name="Chambers A.H."/>
        </authorList>
    </citation>
    <scope>NUCLEOTIDE SEQUENCE [LARGE SCALE GENOMIC DNA]</scope>
    <source>
        <tissue evidence="1">Leaf</tissue>
    </source>
</reference>
<gene>
    <name evidence="1" type="ORF">HPP92_004194</name>
</gene>
<dbReference type="Proteomes" id="UP000636800">
    <property type="component" value="Chromosome 1"/>
</dbReference>
<proteinExistence type="predicted"/>
<sequence>MFAGSNSGVDIVQLDETGGRFTAIDQVVVGRNSVEGMTARSTAARAAVNGNGTSWTVDFAPVLLFPNRIDHVLYTLMASGSQFPNHALRNVSTNRVVVESDVAVQATLYVEVVQYGGGTV</sequence>
<name>A0A835S8Z3_VANPL</name>
<accession>A0A835S8Z3</accession>
<dbReference type="GO" id="GO:0004650">
    <property type="term" value="F:polygalacturonase activity"/>
    <property type="evidence" value="ECO:0007669"/>
    <property type="project" value="InterPro"/>
</dbReference>
<dbReference type="EMBL" id="JADCNL010000001">
    <property type="protein sequence ID" value="KAG0499503.1"/>
    <property type="molecule type" value="Genomic_DNA"/>
</dbReference>
<dbReference type="InterPro" id="IPR039279">
    <property type="entry name" value="QRT3-like"/>
</dbReference>
<dbReference type="PANTHER" id="PTHR33928">
    <property type="entry name" value="POLYGALACTURONASE QRT3"/>
    <property type="match status" value="1"/>
</dbReference>
<organism evidence="1 2">
    <name type="scientific">Vanilla planifolia</name>
    <name type="common">Vanilla</name>
    <dbReference type="NCBI Taxonomy" id="51239"/>
    <lineage>
        <taxon>Eukaryota</taxon>
        <taxon>Viridiplantae</taxon>
        <taxon>Streptophyta</taxon>
        <taxon>Embryophyta</taxon>
        <taxon>Tracheophyta</taxon>
        <taxon>Spermatophyta</taxon>
        <taxon>Magnoliopsida</taxon>
        <taxon>Liliopsida</taxon>
        <taxon>Asparagales</taxon>
        <taxon>Orchidaceae</taxon>
        <taxon>Vanilloideae</taxon>
        <taxon>Vanilleae</taxon>
        <taxon>Vanilla</taxon>
    </lineage>
</organism>
<dbReference type="AlphaFoldDB" id="A0A835S8Z3"/>
<dbReference type="OrthoDB" id="1936239at2759"/>
<evidence type="ECO:0000313" key="2">
    <source>
        <dbReference type="Proteomes" id="UP000636800"/>
    </source>
</evidence>
<keyword evidence="2" id="KW-1185">Reference proteome</keyword>
<dbReference type="PANTHER" id="PTHR33928:SF7">
    <property type="entry name" value="POLYGALACTURONASE QRT3"/>
    <property type="match status" value="1"/>
</dbReference>
<comment type="caution">
    <text evidence="1">The sequence shown here is derived from an EMBL/GenBank/DDBJ whole genome shotgun (WGS) entry which is preliminary data.</text>
</comment>
<evidence type="ECO:0000313" key="1">
    <source>
        <dbReference type="EMBL" id="KAG0499503.1"/>
    </source>
</evidence>
<protein>
    <submittedName>
        <fullName evidence="1">Uncharacterized protein</fullName>
    </submittedName>
</protein>